<accession>A0A6G0IAX8</accession>
<keyword evidence="2" id="KW-1185">Reference proteome</keyword>
<organism evidence="1 2">
    <name type="scientific">Larimichthys crocea</name>
    <name type="common">Large yellow croaker</name>
    <name type="synonym">Pseudosciaena crocea</name>
    <dbReference type="NCBI Taxonomy" id="215358"/>
    <lineage>
        <taxon>Eukaryota</taxon>
        <taxon>Metazoa</taxon>
        <taxon>Chordata</taxon>
        <taxon>Craniata</taxon>
        <taxon>Vertebrata</taxon>
        <taxon>Euteleostomi</taxon>
        <taxon>Actinopterygii</taxon>
        <taxon>Neopterygii</taxon>
        <taxon>Teleostei</taxon>
        <taxon>Neoteleostei</taxon>
        <taxon>Acanthomorphata</taxon>
        <taxon>Eupercaria</taxon>
        <taxon>Sciaenidae</taxon>
        <taxon>Larimichthys</taxon>
    </lineage>
</organism>
<dbReference type="EMBL" id="REGW02000012">
    <property type="protein sequence ID" value="KAE8288507.1"/>
    <property type="molecule type" value="Genomic_DNA"/>
</dbReference>
<evidence type="ECO:0000313" key="1">
    <source>
        <dbReference type="EMBL" id="KAE8288507.1"/>
    </source>
</evidence>
<name>A0A6G0IAX8_LARCR</name>
<evidence type="ECO:0000313" key="2">
    <source>
        <dbReference type="Proteomes" id="UP000424527"/>
    </source>
</evidence>
<sequence length="204" mass="22823">MAGCTISPLAFTMAMEVIIRASRKTSQHNITWAQMKFKPSKSRSISIVRGKLVDQRFYNEAPIPLVSEQSVKSLGRCTTAFVKAGQLPGRPSARVETTLLDTARDWKMKVDLDQKLIPPEIITTNLRPDLILWSTSQKLLYIVELTVPWESAVDEAYECKCLKYTDIAAEAEQCGWRTQVLPVEVGCRGFVATSTARLLRSMGI</sequence>
<protein>
    <submittedName>
        <fullName evidence="1">Uncharacterized protein</fullName>
    </submittedName>
</protein>
<proteinExistence type="predicted"/>
<gene>
    <name evidence="1" type="ORF">D5F01_LYC12379</name>
</gene>
<dbReference type="AlphaFoldDB" id="A0A6G0IAX8"/>
<reference evidence="1 2" key="1">
    <citation type="submission" date="2019-07" db="EMBL/GenBank/DDBJ databases">
        <title>Chromosome genome assembly for large yellow croaker.</title>
        <authorList>
            <person name="Xiao S."/>
        </authorList>
    </citation>
    <scope>NUCLEOTIDE SEQUENCE [LARGE SCALE GENOMIC DNA]</scope>
    <source>
        <strain evidence="1">JMULYC20181020</strain>
        <tissue evidence="1">Muscle</tissue>
    </source>
</reference>
<dbReference type="Proteomes" id="UP000424527">
    <property type="component" value="Unassembled WGS sequence"/>
</dbReference>
<comment type="caution">
    <text evidence="1">The sequence shown here is derived from an EMBL/GenBank/DDBJ whole genome shotgun (WGS) entry which is preliminary data.</text>
</comment>